<keyword evidence="2" id="KW-1185">Reference proteome</keyword>
<proteinExistence type="predicted"/>
<organism evidence="1 2">
    <name type="scientific">Dreissena polymorpha</name>
    <name type="common">Zebra mussel</name>
    <name type="synonym">Mytilus polymorpha</name>
    <dbReference type="NCBI Taxonomy" id="45954"/>
    <lineage>
        <taxon>Eukaryota</taxon>
        <taxon>Metazoa</taxon>
        <taxon>Spiralia</taxon>
        <taxon>Lophotrochozoa</taxon>
        <taxon>Mollusca</taxon>
        <taxon>Bivalvia</taxon>
        <taxon>Autobranchia</taxon>
        <taxon>Heteroconchia</taxon>
        <taxon>Euheterodonta</taxon>
        <taxon>Imparidentia</taxon>
        <taxon>Neoheterodontei</taxon>
        <taxon>Myida</taxon>
        <taxon>Dreissenoidea</taxon>
        <taxon>Dreissenidae</taxon>
        <taxon>Dreissena</taxon>
    </lineage>
</organism>
<gene>
    <name evidence="1" type="ORF">DPMN_123604</name>
</gene>
<dbReference type="AlphaFoldDB" id="A0A9D4GQN4"/>
<sequence length="67" mass="8010">MGNTQNAIAEYYEYFTDKQQVLEGYEDSPYIKDITHQTQGQKRKLEFEQVDHAKFRTFFLVAKTKQN</sequence>
<dbReference type="EMBL" id="JAIWYP010000005">
    <property type="protein sequence ID" value="KAH3821836.1"/>
    <property type="molecule type" value="Genomic_DNA"/>
</dbReference>
<comment type="caution">
    <text evidence="1">The sequence shown here is derived from an EMBL/GenBank/DDBJ whole genome shotgun (WGS) entry which is preliminary data.</text>
</comment>
<reference evidence="1" key="2">
    <citation type="submission" date="2020-11" db="EMBL/GenBank/DDBJ databases">
        <authorList>
            <person name="McCartney M.A."/>
            <person name="Auch B."/>
            <person name="Kono T."/>
            <person name="Mallez S."/>
            <person name="Becker A."/>
            <person name="Gohl D.M."/>
            <person name="Silverstein K.A.T."/>
            <person name="Koren S."/>
            <person name="Bechman K.B."/>
            <person name="Herman A."/>
            <person name="Abrahante J.E."/>
            <person name="Garbe J."/>
        </authorList>
    </citation>
    <scope>NUCLEOTIDE SEQUENCE</scope>
    <source>
        <strain evidence="1">Duluth1</strain>
        <tissue evidence="1">Whole animal</tissue>
    </source>
</reference>
<name>A0A9D4GQN4_DREPO</name>
<evidence type="ECO:0000313" key="1">
    <source>
        <dbReference type="EMBL" id="KAH3821836.1"/>
    </source>
</evidence>
<reference evidence="1" key="1">
    <citation type="journal article" date="2019" name="bioRxiv">
        <title>The Genome of the Zebra Mussel, Dreissena polymorpha: A Resource for Invasive Species Research.</title>
        <authorList>
            <person name="McCartney M.A."/>
            <person name="Auch B."/>
            <person name="Kono T."/>
            <person name="Mallez S."/>
            <person name="Zhang Y."/>
            <person name="Obille A."/>
            <person name="Becker A."/>
            <person name="Abrahante J.E."/>
            <person name="Garbe J."/>
            <person name="Badalamenti J.P."/>
            <person name="Herman A."/>
            <person name="Mangelson H."/>
            <person name="Liachko I."/>
            <person name="Sullivan S."/>
            <person name="Sone E.D."/>
            <person name="Koren S."/>
            <person name="Silverstein K.A.T."/>
            <person name="Beckman K.B."/>
            <person name="Gohl D.M."/>
        </authorList>
    </citation>
    <scope>NUCLEOTIDE SEQUENCE</scope>
    <source>
        <strain evidence="1">Duluth1</strain>
        <tissue evidence="1">Whole animal</tissue>
    </source>
</reference>
<accession>A0A9D4GQN4</accession>
<protein>
    <submittedName>
        <fullName evidence="1">Uncharacterized protein</fullName>
    </submittedName>
</protein>
<dbReference type="Proteomes" id="UP000828390">
    <property type="component" value="Unassembled WGS sequence"/>
</dbReference>
<evidence type="ECO:0000313" key="2">
    <source>
        <dbReference type="Proteomes" id="UP000828390"/>
    </source>
</evidence>